<name>K0Z7C5_9ACTN</name>
<accession>K0Z7C5</accession>
<dbReference type="InParanoid" id="K0Z7C5"/>
<organism evidence="2 3">
    <name type="scientific">Slackia piriformis YIT 12062</name>
    <dbReference type="NCBI Taxonomy" id="742818"/>
    <lineage>
        <taxon>Bacteria</taxon>
        <taxon>Bacillati</taxon>
        <taxon>Actinomycetota</taxon>
        <taxon>Coriobacteriia</taxon>
        <taxon>Eggerthellales</taxon>
        <taxon>Eggerthellaceae</taxon>
        <taxon>Slackia</taxon>
    </lineage>
</organism>
<comment type="caution">
    <text evidence="2">The sequence shown here is derived from an EMBL/GenBank/DDBJ whole genome shotgun (WGS) entry which is preliminary data.</text>
</comment>
<feature type="compositionally biased region" description="Polar residues" evidence="1">
    <location>
        <begin position="1"/>
        <end position="12"/>
    </location>
</feature>
<evidence type="ECO:0000256" key="1">
    <source>
        <dbReference type="SAM" id="MobiDB-lite"/>
    </source>
</evidence>
<reference evidence="2 3" key="1">
    <citation type="submission" date="2012-08" db="EMBL/GenBank/DDBJ databases">
        <title>The Genome Sequence of Slackia piriformis YIT 12062.</title>
        <authorList>
            <consortium name="The Broad Institute Genome Sequencing Platform"/>
            <person name="Earl A."/>
            <person name="Ward D."/>
            <person name="Feldgarden M."/>
            <person name="Gevers D."/>
            <person name="Morotomi M."/>
            <person name="Walker B."/>
            <person name="Young S.K."/>
            <person name="Zeng Q."/>
            <person name="Gargeya S."/>
            <person name="Fitzgerald M."/>
            <person name="Haas B."/>
            <person name="Abouelleil A."/>
            <person name="Alvarado L."/>
            <person name="Arachchi H.M."/>
            <person name="Berlin A.M."/>
            <person name="Chapman S.B."/>
            <person name="Goldberg J."/>
            <person name="Griggs A."/>
            <person name="Gujja S."/>
            <person name="Hansen M."/>
            <person name="Howarth C."/>
            <person name="Imamovic A."/>
            <person name="Larimer J."/>
            <person name="McCowen C."/>
            <person name="Montmayeur A."/>
            <person name="Murphy C."/>
            <person name="Neiman D."/>
            <person name="Pearson M."/>
            <person name="Priest M."/>
            <person name="Roberts A."/>
            <person name="Saif S."/>
            <person name="Shea T."/>
            <person name="Sisk P."/>
            <person name="Sykes S."/>
            <person name="Wortman J."/>
            <person name="Nusbaum C."/>
            <person name="Birren B."/>
        </authorList>
    </citation>
    <scope>NUCLEOTIDE SEQUENCE [LARGE SCALE GENOMIC DNA]</scope>
    <source>
        <strain evidence="2 3">YIT 12062</strain>
    </source>
</reference>
<keyword evidence="3" id="KW-1185">Reference proteome</keyword>
<evidence type="ECO:0000313" key="3">
    <source>
        <dbReference type="Proteomes" id="UP000006069"/>
    </source>
</evidence>
<sequence length="91" mass="9957">MAVPNSCSTVSGFQGPRPPFGGLPRQAARNYITPATSMSQELILKFLVLSSELYEIHSSFGPFAELILYSCLTKVARNGSREHIPSKLTSR</sequence>
<dbReference type="Proteomes" id="UP000006069">
    <property type="component" value="Unassembled WGS sequence"/>
</dbReference>
<dbReference type="HOGENOM" id="CLU_2425336_0_0_11"/>
<proteinExistence type="predicted"/>
<feature type="region of interest" description="Disordered" evidence="1">
    <location>
        <begin position="1"/>
        <end position="21"/>
    </location>
</feature>
<dbReference type="AlphaFoldDB" id="K0Z7C5"/>
<gene>
    <name evidence="2" type="ORF">HMPREF9451_01857</name>
</gene>
<protein>
    <submittedName>
        <fullName evidence="2">Uncharacterized protein</fullName>
    </submittedName>
</protein>
<dbReference type="EMBL" id="ADMD01000009">
    <property type="protein sequence ID" value="EJZ83335.1"/>
    <property type="molecule type" value="Genomic_DNA"/>
</dbReference>
<evidence type="ECO:0000313" key="2">
    <source>
        <dbReference type="EMBL" id="EJZ83335.1"/>
    </source>
</evidence>